<feature type="region of interest" description="Disordered" evidence="2">
    <location>
        <begin position="362"/>
        <end position="401"/>
    </location>
</feature>
<dbReference type="InterPro" id="IPR011990">
    <property type="entry name" value="TPR-like_helical_dom_sf"/>
</dbReference>
<protein>
    <recommendedName>
        <fullName evidence="5">SURF1-like protein</fullName>
    </recommendedName>
</protein>
<reference evidence="3" key="1">
    <citation type="submission" date="2020-10" db="EMBL/GenBank/DDBJ databases">
        <authorList>
            <person name="Han B."/>
            <person name="Lu T."/>
            <person name="Zhao Q."/>
            <person name="Huang X."/>
            <person name="Zhao Y."/>
        </authorList>
    </citation>
    <scope>NUCLEOTIDE SEQUENCE</scope>
</reference>
<dbReference type="EMBL" id="CAJGYO010000002">
    <property type="protein sequence ID" value="CAD6210058.1"/>
    <property type="molecule type" value="Genomic_DNA"/>
</dbReference>
<dbReference type="OrthoDB" id="29013at2759"/>
<keyword evidence="4" id="KW-1185">Reference proteome</keyword>
<sequence length="1070" mass="119707">MAASLSKHLRLRLRGGGEHCLLPSRASTSHTSSPAPPPPSRPPAAAEPPPPPGAGKEASAWSKLFLFAPGAITFGLGTWQLFRRQEKIEMLDYRTRRLEMDPMAWNEVASSTALRDPAALEFRKIVCEGDFDEEKSVFVGPRSRSISGVTENGYYVITPLIPRSTESGSLQSPILVNRGWVPRGWRDKNVKDLQILDEASESPEAVKKPDEKGSWWKFWSNRPKSSPEIEKPRIPPVRVIGVIRGSEKPSVFVPANEPSSGQWFYVDVPMIARACGLPENTVYIEDINEDVSPTNPYPVPKDVNTLIRHSVMPEDHLKYTFTWYTLSAAVTYMASKRIKAKKPKMSAIMLCTCSGGQSKFEDLPRSPESLATRDFSENCSSSKIASRETTPDDSQVNEVESDLKETLSLNYEEARALLGRLEHQRGNFDAALQVLQGIDIRSLRPRMTSAIAESIKPRTPPRSSRRKSSQGNGMLVHMSMHSVSLLLEAILLKAKSLDTLGRVADAAEECRTIIDIIESAWPYDVPDGTAEDCKLIDIFHSALEYLPKLWMRSGCFDEAVIAYRRALAKPWNLDSQRSAKLQKDLAVTLLYCGVEVTFPQEFAQERSLVTPGNNLEEAILLLLMLTRKLSLREIQWDPDLVNHLMYALSLSGHYEVLASHLEMLLPGTYTRSERWYILALCYSAAGMDDSALNIIRNGFSVLERKGKPHVPSLLLGAKLCCKNPKHASEGIKFANKAMKSFRSHDLHFISTAKHFLGVCYGPFSRSSTSHLEKSRLEDNALRLLQDAATTAKYNPEIMYSLAWENAMQRKLNAAVESATECLEMVMGGSVSGWKLLILVLSAQQNLQEAEAVADFAMDEAEKNDQLDILRLKAQIQASRGQFKSAVESFRVLLATIQVKKEVWKSTTCNEVKCLQKLEMDSWLDLASIYSKLEAWHDSNICLDKAISIDFFHPKCWHVRGLLLEAQFLHKEALMAFSFALSIDPDYVPAMVCMAGILRNIGGNSLSIARTYLRNALRLEPTHHRAWLILGLVLKAEGSLQEAADCFKAAYELRELSPIQDFSEQLPIMLH</sequence>
<dbReference type="PROSITE" id="PS50005">
    <property type="entry name" value="TPR"/>
    <property type="match status" value="1"/>
</dbReference>
<feature type="region of interest" description="Disordered" evidence="2">
    <location>
        <begin position="449"/>
        <end position="471"/>
    </location>
</feature>
<dbReference type="Pfam" id="PF02104">
    <property type="entry name" value="SURF1"/>
    <property type="match status" value="1"/>
</dbReference>
<dbReference type="GO" id="GO:0016020">
    <property type="term" value="C:membrane"/>
    <property type="evidence" value="ECO:0007669"/>
    <property type="project" value="InterPro"/>
</dbReference>
<keyword evidence="1" id="KW-0802">TPR repeat</keyword>
<dbReference type="SMART" id="SM00028">
    <property type="entry name" value="TPR"/>
    <property type="match status" value="7"/>
</dbReference>
<name>A0A811MHP5_9POAL</name>
<dbReference type="SUPFAM" id="SSF48452">
    <property type="entry name" value="TPR-like"/>
    <property type="match status" value="2"/>
</dbReference>
<dbReference type="Proteomes" id="UP000604825">
    <property type="component" value="Unassembled WGS sequence"/>
</dbReference>
<evidence type="ECO:0008006" key="5">
    <source>
        <dbReference type="Google" id="ProtNLM"/>
    </source>
</evidence>
<evidence type="ECO:0000256" key="1">
    <source>
        <dbReference type="PROSITE-ProRule" id="PRU00339"/>
    </source>
</evidence>
<gene>
    <name evidence="3" type="ORF">NCGR_LOCUS6187</name>
</gene>
<dbReference type="InterPro" id="IPR043376">
    <property type="entry name" value="NPG1-like"/>
</dbReference>
<dbReference type="InterPro" id="IPR019734">
    <property type="entry name" value="TPR_rpt"/>
</dbReference>
<dbReference type="PROSITE" id="PS50895">
    <property type="entry name" value="SURF1"/>
    <property type="match status" value="1"/>
</dbReference>
<dbReference type="PANTHER" id="PTHR44102">
    <property type="entry name" value="PROTEIN NPG1"/>
    <property type="match status" value="1"/>
</dbReference>
<evidence type="ECO:0000256" key="2">
    <source>
        <dbReference type="SAM" id="MobiDB-lite"/>
    </source>
</evidence>
<feature type="compositionally biased region" description="Pro residues" evidence="2">
    <location>
        <begin position="34"/>
        <end position="53"/>
    </location>
</feature>
<evidence type="ECO:0000313" key="3">
    <source>
        <dbReference type="EMBL" id="CAD6210058.1"/>
    </source>
</evidence>
<organism evidence="3 4">
    <name type="scientific">Miscanthus lutarioriparius</name>
    <dbReference type="NCBI Taxonomy" id="422564"/>
    <lineage>
        <taxon>Eukaryota</taxon>
        <taxon>Viridiplantae</taxon>
        <taxon>Streptophyta</taxon>
        <taxon>Embryophyta</taxon>
        <taxon>Tracheophyta</taxon>
        <taxon>Spermatophyta</taxon>
        <taxon>Magnoliopsida</taxon>
        <taxon>Liliopsida</taxon>
        <taxon>Poales</taxon>
        <taxon>Poaceae</taxon>
        <taxon>PACMAD clade</taxon>
        <taxon>Panicoideae</taxon>
        <taxon>Andropogonodae</taxon>
        <taxon>Andropogoneae</taxon>
        <taxon>Saccharinae</taxon>
        <taxon>Miscanthus</taxon>
    </lineage>
</organism>
<dbReference type="PANTHER" id="PTHR44102:SF4">
    <property type="entry name" value="PROTEIN NPGR1"/>
    <property type="match status" value="1"/>
</dbReference>
<dbReference type="Gene3D" id="1.25.40.10">
    <property type="entry name" value="Tetratricopeptide repeat domain"/>
    <property type="match status" value="3"/>
</dbReference>
<evidence type="ECO:0000313" key="4">
    <source>
        <dbReference type="Proteomes" id="UP000604825"/>
    </source>
</evidence>
<feature type="compositionally biased region" description="Low complexity" evidence="2">
    <location>
        <begin position="23"/>
        <end position="33"/>
    </location>
</feature>
<dbReference type="Pfam" id="PF13432">
    <property type="entry name" value="TPR_16"/>
    <property type="match status" value="1"/>
</dbReference>
<dbReference type="CDD" id="cd06662">
    <property type="entry name" value="SURF1"/>
    <property type="match status" value="1"/>
</dbReference>
<comment type="caution">
    <text evidence="3">The sequence shown here is derived from an EMBL/GenBank/DDBJ whole genome shotgun (WGS) entry which is preliminary data.</text>
</comment>
<accession>A0A811MHP5</accession>
<dbReference type="AlphaFoldDB" id="A0A811MHP5"/>
<dbReference type="InterPro" id="IPR002994">
    <property type="entry name" value="Surf1/Shy1"/>
</dbReference>
<feature type="repeat" description="TPR" evidence="1">
    <location>
        <begin position="1023"/>
        <end position="1056"/>
    </location>
</feature>
<proteinExistence type="predicted"/>
<feature type="region of interest" description="Disordered" evidence="2">
    <location>
        <begin position="19"/>
        <end position="57"/>
    </location>
</feature>